<evidence type="ECO:0000313" key="10">
    <source>
        <dbReference type="Proteomes" id="UP000243052"/>
    </source>
</evidence>
<keyword evidence="3" id="KW-0805">Transcription regulation</keyword>
<gene>
    <name evidence="9" type="ORF">AW171_hschr42456</name>
</gene>
<evidence type="ECO:0000256" key="6">
    <source>
        <dbReference type="ARBA" id="ARBA00023242"/>
    </source>
</evidence>
<evidence type="ECO:0000256" key="4">
    <source>
        <dbReference type="ARBA" id="ARBA00023125"/>
    </source>
</evidence>
<dbReference type="GO" id="GO:0008270">
    <property type="term" value="F:zinc ion binding"/>
    <property type="evidence" value="ECO:0007669"/>
    <property type="project" value="InterPro"/>
</dbReference>
<dbReference type="InterPro" id="IPR036864">
    <property type="entry name" value="Zn2-C6_fun-type_DNA-bd_sf"/>
</dbReference>
<dbReference type="FunFam" id="4.10.240.10:FF:000063">
    <property type="entry name" value="AaceriADR404Cp"/>
    <property type="match status" value="1"/>
</dbReference>
<protein>
    <submittedName>
        <fullName evidence="9">HDL183Cp</fullName>
    </submittedName>
</protein>
<dbReference type="OrthoDB" id="5069333at2759"/>
<feature type="domain" description="Zn(2)-C6 fungal-type" evidence="8">
    <location>
        <begin position="29"/>
        <end position="59"/>
    </location>
</feature>
<dbReference type="InterPro" id="IPR050675">
    <property type="entry name" value="OAF3"/>
</dbReference>
<dbReference type="SMART" id="SM00066">
    <property type="entry name" value="GAL4"/>
    <property type="match status" value="1"/>
</dbReference>
<keyword evidence="2" id="KW-0862">Zinc</keyword>
<evidence type="ECO:0000256" key="1">
    <source>
        <dbReference type="ARBA" id="ARBA00022723"/>
    </source>
</evidence>
<dbReference type="PANTHER" id="PTHR31069:SF29">
    <property type="entry name" value="OLEATE-ACTIVATED TRANSCRIPTION FACTOR 1-RELATED"/>
    <property type="match status" value="1"/>
</dbReference>
<dbReference type="EMBL" id="CP014244">
    <property type="protein sequence ID" value="AMD20561.1"/>
    <property type="molecule type" value="Genomic_DNA"/>
</dbReference>
<sequence length="975" mass="112108">MVKLKDMSVDQISDGSPDRKSKRNRISFVCQACRKSKTKCDREKPVCSRCEKNNIRCVYDIEKQRAPRVPSKDATIKRLAQELEYWKKKAGQYMGLESGEQLPRAKRMRTVDSGDEQMSVGGMDSTFVEDYPAPKVGMLLDGKEVLRPSDIMINFCEQSPQLLMKSNMKRDIKASCELAQVRQDKFLSLFISSVFASASKNALIHSIPSQDSSPNFENSTKRQNAMTMRDTMFRIATTDREREQIIQFTDRMTQGNSISESRAGFYIRMFTGFLYKHYIEDHCSKGAKYSDTLRDLIVKVEMFLPPLKNIRVYLLHFYKYVYPVVPFLEMDLFEATLADLLIEDPIGNGRVKLNIGYDNIRSKVETISILLIVLKLSWISMHFAEGYSQRSCLSLSSDVTECLASYPISDEAVTLSQRAIVSVNLFIWSNENTIACLLYLWAYFVFAPQQGDFGLGQPTEVILSLVNSMAMNIGLHRDPSMYAQLNDPSVSDPRVRNYHRKLWMSISITCRYETGLRGKYAQGLQEHTNPYMRNPEKYMEKVWADMQKPDPYCAVIHSCTFKKYQLLLMMSELDDISVYGTKALSLEKIEALLQRTQNYLDTEIPSDLTDFSSSSEFMKLNLECCSSEVIDIMKVKRILFYQTYVLTKLSILKTVTNLMLYFEKLVFDNKKEYMPYFLKYFLITVKETVQFTDLLVRQINCEIDDPYLLYMKFCNDKTAQLSVSTVLFCWLTVILRMIHSEYLLQKELQNGELIGVEDVYTTKQKLQHITAIKENTIEVLDLLCTIITKKLGLTYFSVFQILVFFDYCNQIIKKGEVLNIFSRVTQLTYHPKLRNGIYQGFGVDVNKKDNILQFLNDTTFIRQVSIQQLKAIVEFSGKIPLDMANDISPMDPIDTKISMQSTNTVAENTPLSVSSNLPFPVNNELHSFVVGQNGNDSNQEFSADFQNFSNAPLEPLISFDDLELLDYEFLFGNIG</sequence>
<evidence type="ECO:0000256" key="5">
    <source>
        <dbReference type="ARBA" id="ARBA00023163"/>
    </source>
</evidence>
<dbReference type="GO" id="GO:0045944">
    <property type="term" value="P:positive regulation of transcription by RNA polymerase II"/>
    <property type="evidence" value="ECO:0007669"/>
    <property type="project" value="TreeGrafter"/>
</dbReference>
<name>A0A0X8HRB9_9SACH</name>
<dbReference type="SUPFAM" id="SSF57701">
    <property type="entry name" value="Zn2/Cys6 DNA-binding domain"/>
    <property type="match status" value="1"/>
</dbReference>
<dbReference type="GeneID" id="28723809"/>
<evidence type="ECO:0000256" key="3">
    <source>
        <dbReference type="ARBA" id="ARBA00023015"/>
    </source>
</evidence>
<accession>A0A0X8HRB9</accession>
<dbReference type="InterPro" id="IPR001138">
    <property type="entry name" value="Zn2Cys6_DnaBD"/>
</dbReference>
<dbReference type="Gene3D" id="4.10.240.10">
    <property type="entry name" value="Zn(2)-C6 fungal-type DNA-binding domain"/>
    <property type="match status" value="1"/>
</dbReference>
<dbReference type="PANTHER" id="PTHR31069">
    <property type="entry name" value="OLEATE-ACTIVATED TRANSCRIPTION FACTOR 1-RELATED"/>
    <property type="match status" value="1"/>
</dbReference>
<organism evidence="9 10">
    <name type="scientific">Eremothecium sinecaudum</name>
    <dbReference type="NCBI Taxonomy" id="45286"/>
    <lineage>
        <taxon>Eukaryota</taxon>
        <taxon>Fungi</taxon>
        <taxon>Dikarya</taxon>
        <taxon>Ascomycota</taxon>
        <taxon>Saccharomycotina</taxon>
        <taxon>Saccharomycetes</taxon>
        <taxon>Saccharomycetales</taxon>
        <taxon>Saccharomycetaceae</taxon>
        <taxon>Eremothecium</taxon>
    </lineage>
</organism>
<dbReference type="CDD" id="cd12148">
    <property type="entry name" value="fungal_TF_MHR"/>
    <property type="match status" value="1"/>
</dbReference>
<dbReference type="Pfam" id="PF00172">
    <property type="entry name" value="Zn_clus"/>
    <property type="match status" value="1"/>
</dbReference>
<keyword evidence="10" id="KW-1185">Reference proteome</keyword>
<evidence type="ECO:0000259" key="8">
    <source>
        <dbReference type="PROSITE" id="PS50048"/>
    </source>
</evidence>
<evidence type="ECO:0000256" key="7">
    <source>
        <dbReference type="SAM" id="MobiDB-lite"/>
    </source>
</evidence>
<evidence type="ECO:0000313" key="9">
    <source>
        <dbReference type="EMBL" id="AMD20561.1"/>
    </source>
</evidence>
<evidence type="ECO:0000256" key="2">
    <source>
        <dbReference type="ARBA" id="ARBA00022833"/>
    </source>
</evidence>
<dbReference type="GO" id="GO:0000981">
    <property type="term" value="F:DNA-binding transcription factor activity, RNA polymerase II-specific"/>
    <property type="evidence" value="ECO:0007669"/>
    <property type="project" value="InterPro"/>
</dbReference>
<keyword evidence="5" id="KW-0804">Transcription</keyword>
<reference evidence="9 10" key="1">
    <citation type="submission" date="2016-01" db="EMBL/GenBank/DDBJ databases">
        <title>Genome sequence of the yeast Holleya sinecauda.</title>
        <authorList>
            <person name="Dietrich F.S."/>
        </authorList>
    </citation>
    <scope>NUCLEOTIDE SEQUENCE [LARGE SCALE GENOMIC DNA]</scope>
    <source>
        <strain evidence="9 10">ATCC 58844</strain>
    </source>
</reference>
<proteinExistence type="predicted"/>
<dbReference type="AlphaFoldDB" id="A0A0X8HRB9"/>
<keyword evidence="4" id="KW-0238">DNA-binding</keyword>
<keyword evidence="6" id="KW-0539">Nucleus</keyword>
<dbReference type="RefSeq" id="XP_017987557.1">
    <property type="nucleotide sequence ID" value="XM_018131865.1"/>
</dbReference>
<keyword evidence="1" id="KW-0479">Metal-binding</keyword>
<dbReference type="PROSITE" id="PS50048">
    <property type="entry name" value="ZN2_CY6_FUNGAL_2"/>
    <property type="match status" value="1"/>
</dbReference>
<dbReference type="STRING" id="45286.A0A0X8HRB9"/>
<feature type="region of interest" description="Disordered" evidence="7">
    <location>
        <begin position="1"/>
        <end position="21"/>
    </location>
</feature>
<dbReference type="GO" id="GO:0005634">
    <property type="term" value="C:nucleus"/>
    <property type="evidence" value="ECO:0007669"/>
    <property type="project" value="TreeGrafter"/>
</dbReference>
<dbReference type="CDD" id="cd00067">
    <property type="entry name" value="GAL4"/>
    <property type="match status" value="1"/>
</dbReference>
<dbReference type="Proteomes" id="UP000243052">
    <property type="component" value="Chromosome iv"/>
</dbReference>
<dbReference type="PROSITE" id="PS00463">
    <property type="entry name" value="ZN2_CY6_FUNGAL_1"/>
    <property type="match status" value="1"/>
</dbReference>
<dbReference type="GO" id="GO:0000978">
    <property type="term" value="F:RNA polymerase II cis-regulatory region sequence-specific DNA binding"/>
    <property type="evidence" value="ECO:0007669"/>
    <property type="project" value="TreeGrafter"/>
</dbReference>